<protein>
    <submittedName>
        <fullName evidence="1">Uncharacterized protein</fullName>
    </submittedName>
</protein>
<evidence type="ECO:0000313" key="1">
    <source>
        <dbReference type="EMBL" id="KKN65525.1"/>
    </source>
</evidence>
<dbReference type="AlphaFoldDB" id="A0A0F9S9F5"/>
<organism evidence="1">
    <name type="scientific">marine sediment metagenome</name>
    <dbReference type="NCBI Taxonomy" id="412755"/>
    <lineage>
        <taxon>unclassified sequences</taxon>
        <taxon>metagenomes</taxon>
        <taxon>ecological metagenomes</taxon>
    </lineage>
</organism>
<reference evidence="1" key="1">
    <citation type="journal article" date="2015" name="Nature">
        <title>Complex archaea that bridge the gap between prokaryotes and eukaryotes.</title>
        <authorList>
            <person name="Spang A."/>
            <person name="Saw J.H."/>
            <person name="Jorgensen S.L."/>
            <person name="Zaremba-Niedzwiedzka K."/>
            <person name="Martijn J."/>
            <person name="Lind A.E."/>
            <person name="van Eijk R."/>
            <person name="Schleper C."/>
            <person name="Guy L."/>
            <person name="Ettema T.J."/>
        </authorList>
    </citation>
    <scope>NUCLEOTIDE SEQUENCE</scope>
</reference>
<accession>A0A0F9S9F5</accession>
<dbReference type="EMBL" id="LAZR01000522">
    <property type="protein sequence ID" value="KKN65525.1"/>
    <property type="molecule type" value="Genomic_DNA"/>
</dbReference>
<sequence length="766" mass="91470">MITTRESLNYQFSLIFGYSSPNDMVSGDVIGPGRLTREKINNLSKEVVKFLSMYNAILRDYAGAEVFSIEFELHNLDENSVKTKIFPKSMVLIPGKFKECESLLLALKPETGYMDVHKSRNSMNRISQLFYEVEEFADHSNLSDVNKQLFYNKFATRFSKKLFGDLLEDKWNKKLIGVSTSIPTEEEMLSIYAKIISNVKIFWHKKPIEINLFNSKFNKVRLPFDDQQAFKHLKFAISEPSANFIVAKTLNLGTSLFNLANMGTLDDFQDNIIKFLIVRFSKEIQDFKKLITGELFVNTLYKILLTLERYLNKYLEFSKSFLTTGATGDLSELTESFKLFLLKRGNLENEDFEEIAEIAIRFIHRSAISKENLRVIELSSVFNYFSEILKRSLEIIKNSLPHYLSRRRLKTLTKELFDNLMEKFRREQKPAKILGSKLVEKFKEEILNQIEINSLILPTGYLYNEEELIDKFNELINDKLEIFFNTIHLRIEDLVSFTVSQMGQNANIIKIHIERFTKFSNELKFLLNYILRYSTINRFIKEEHNNVVIDPINFINKFHRFLEKRMGGIKLEWKSYILQWIIDYSKRFLRIEERHQWTVLEIYDDFLDYMEKREVNEQKLEMFLEFLDKYIAKESNFEEKKRLLEFYKLYESSIGINEEFPIYVKKIIINELDQMDHRVEKLLPVDFLIFEKYETYYDYVKNIYLKYFSRLIPRPLTLILRHNLTNEEKVLFKGELFHVINFKFWHNNVRFELSDNFKEVYRDWMK</sequence>
<proteinExistence type="predicted"/>
<name>A0A0F9S9F5_9ZZZZ</name>
<gene>
    <name evidence="1" type="ORF">LCGC14_0480510</name>
</gene>
<comment type="caution">
    <text evidence="1">The sequence shown here is derived from an EMBL/GenBank/DDBJ whole genome shotgun (WGS) entry which is preliminary data.</text>
</comment>